<keyword evidence="5" id="KW-1185">Reference proteome</keyword>
<dbReference type="Pfam" id="PF05170">
    <property type="entry name" value="AsmA"/>
    <property type="match status" value="2"/>
</dbReference>
<evidence type="ECO:0000313" key="5">
    <source>
        <dbReference type="Proteomes" id="UP000199441"/>
    </source>
</evidence>
<name>A0A1H2RCM4_9RHOB</name>
<keyword evidence="2" id="KW-1133">Transmembrane helix</keyword>
<evidence type="ECO:0000256" key="2">
    <source>
        <dbReference type="SAM" id="Phobius"/>
    </source>
</evidence>
<evidence type="ECO:0000256" key="1">
    <source>
        <dbReference type="SAM" id="Coils"/>
    </source>
</evidence>
<dbReference type="STRING" id="670155.SAMN04488001_0458"/>
<dbReference type="Proteomes" id="UP000199441">
    <property type="component" value="Unassembled WGS sequence"/>
</dbReference>
<dbReference type="InterPro" id="IPR007844">
    <property type="entry name" value="AsmA"/>
</dbReference>
<keyword evidence="1" id="KW-0175">Coiled coil</keyword>
<dbReference type="AlphaFoldDB" id="A0A1H2RCM4"/>
<dbReference type="RefSeq" id="WP_089943768.1">
    <property type="nucleotide sequence ID" value="NZ_FNOI01000001.1"/>
</dbReference>
<organism evidence="4 5">
    <name type="scientific">Litoreibacter albidus</name>
    <dbReference type="NCBI Taxonomy" id="670155"/>
    <lineage>
        <taxon>Bacteria</taxon>
        <taxon>Pseudomonadati</taxon>
        <taxon>Pseudomonadota</taxon>
        <taxon>Alphaproteobacteria</taxon>
        <taxon>Rhodobacterales</taxon>
        <taxon>Roseobacteraceae</taxon>
        <taxon>Litoreibacter</taxon>
    </lineage>
</organism>
<keyword evidence="2" id="KW-0812">Transmembrane</keyword>
<evidence type="ECO:0000313" key="4">
    <source>
        <dbReference type="EMBL" id="SDW17216.1"/>
    </source>
</evidence>
<accession>A0A1H2RCM4</accession>
<dbReference type="PANTHER" id="PTHR30441:SF4">
    <property type="entry name" value="PROTEIN ASMA"/>
    <property type="match status" value="1"/>
</dbReference>
<sequence length="665" mass="69089">MRWIIRILVTLISLIVLAVAGLFMIPTNKIARFAEGQFEKNTGRALSIAGDVSPQIFPRLGVKLEDVAISNAEWSGNGPMLEAASMEMGVGFSALMGGDIVVEAFDIQSPVIRLERSKDGLANWDFVTELGGGEDGGGSADVSLPLAQITNGSVEFADAQSGQSHVLTALDATVKLIDLKGAGRLEMSALYKGQAVKLAGTVNGVQQLLDGGVQGVDVTVSAGPNSVAFKGSAGLDPVQAKGAVTGAVTDHVSLFALMDQAAPRIPEGLGQEVNVSGDMTLTADNQMFLRGATINLDQNQLTGELDVALKDTPYVTARLQGDRLDFSAMSTDTTEGDGAANAGAGGWSDAQLDVSGLSGVDGEFSLKANEIDLGSIKLGRTDLGGALDRSRLVLDLANVGVFDGAVSGQFVVNGRGGLSVGGDLAASSVAMQQVLTDFAGFERLVGDASLSLKFLGVGNTMNEIMNGLKGSGRLDVGSGELLGLDIAGMIKNLDASYQGEGSKTVFDDITASFDIDGGVLSNTDLNFVAELLTATGGGALDLGGQTIKYRLAPVALASQLSGGIRVPVIIEGPWSNVRFRPDLKALIDADLEAEKEKLKAQAKAKEEELRVKAKAREAELRAKADAKLEDELGVVRQDGQSVEDALKEGLENKAKDALRNLLGGN</sequence>
<dbReference type="OrthoDB" id="5439561at2"/>
<dbReference type="EMBL" id="FNOI01000001">
    <property type="protein sequence ID" value="SDW17216.1"/>
    <property type="molecule type" value="Genomic_DNA"/>
</dbReference>
<feature type="transmembrane region" description="Helical" evidence="2">
    <location>
        <begin position="7"/>
        <end position="25"/>
    </location>
</feature>
<gene>
    <name evidence="4" type="ORF">SAMN04488001_0458</name>
</gene>
<dbReference type="GO" id="GO:0005886">
    <property type="term" value="C:plasma membrane"/>
    <property type="evidence" value="ECO:0007669"/>
    <property type="project" value="TreeGrafter"/>
</dbReference>
<dbReference type="PANTHER" id="PTHR30441">
    <property type="entry name" value="DUF748 DOMAIN-CONTAINING PROTEIN"/>
    <property type="match status" value="1"/>
</dbReference>
<proteinExistence type="predicted"/>
<feature type="domain" description="AsmA" evidence="3">
    <location>
        <begin position="7"/>
        <end position="255"/>
    </location>
</feature>
<keyword evidence="2" id="KW-0472">Membrane</keyword>
<dbReference type="GO" id="GO:0090313">
    <property type="term" value="P:regulation of protein targeting to membrane"/>
    <property type="evidence" value="ECO:0007669"/>
    <property type="project" value="TreeGrafter"/>
</dbReference>
<feature type="coiled-coil region" evidence="1">
    <location>
        <begin position="588"/>
        <end position="623"/>
    </location>
</feature>
<dbReference type="InterPro" id="IPR052894">
    <property type="entry name" value="AsmA-related"/>
</dbReference>
<protein>
    <submittedName>
        <fullName evidence="4">AsmA protein</fullName>
    </submittedName>
</protein>
<evidence type="ECO:0000259" key="3">
    <source>
        <dbReference type="Pfam" id="PF05170"/>
    </source>
</evidence>
<feature type="domain" description="AsmA" evidence="3">
    <location>
        <begin position="347"/>
        <end position="525"/>
    </location>
</feature>
<reference evidence="5" key="1">
    <citation type="submission" date="2016-10" db="EMBL/GenBank/DDBJ databases">
        <authorList>
            <person name="Varghese N."/>
            <person name="Submissions S."/>
        </authorList>
    </citation>
    <scope>NUCLEOTIDE SEQUENCE [LARGE SCALE GENOMIC DNA]</scope>
    <source>
        <strain evidence="5">DSM 26922</strain>
    </source>
</reference>